<feature type="compositionally biased region" description="Low complexity" evidence="8">
    <location>
        <begin position="349"/>
        <end position="385"/>
    </location>
</feature>
<dbReference type="Gene3D" id="1.10.510.10">
    <property type="entry name" value="Transferase(Phosphotransferase) domain 1"/>
    <property type="match status" value="1"/>
</dbReference>
<dbReference type="InterPro" id="IPR017441">
    <property type="entry name" value="Protein_kinase_ATP_BS"/>
</dbReference>
<comment type="caution">
    <text evidence="11">The sequence shown here is derived from an EMBL/GenBank/DDBJ whole genome shotgun (WGS) entry which is preliminary data.</text>
</comment>
<name>A0ABW7U9U3_9ACTN</name>
<dbReference type="InterPro" id="IPR000719">
    <property type="entry name" value="Prot_kinase_dom"/>
</dbReference>
<feature type="domain" description="Protein kinase" evidence="10">
    <location>
        <begin position="21"/>
        <end position="276"/>
    </location>
</feature>
<dbReference type="Gene3D" id="3.30.200.20">
    <property type="entry name" value="Phosphorylase Kinase, domain 1"/>
    <property type="match status" value="1"/>
</dbReference>
<evidence type="ECO:0000313" key="12">
    <source>
        <dbReference type="Proteomes" id="UP001611339"/>
    </source>
</evidence>
<keyword evidence="3" id="KW-0808">Transferase</keyword>
<feature type="transmembrane region" description="Helical" evidence="9">
    <location>
        <begin position="411"/>
        <end position="433"/>
    </location>
</feature>
<evidence type="ECO:0000256" key="2">
    <source>
        <dbReference type="ARBA" id="ARBA00022527"/>
    </source>
</evidence>
<proteinExistence type="predicted"/>
<organism evidence="11 12">
    <name type="scientific">Streptomyces litmocidini</name>
    <dbReference type="NCBI Taxonomy" id="67318"/>
    <lineage>
        <taxon>Bacteria</taxon>
        <taxon>Bacillati</taxon>
        <taxon>Actinomycetota</taxon>
        <taxon>Actinomycetes</taxon>
        <taxon>Kitasatosporales</taxon>
        <taxon>Streptomycetaceae</taxon>
        <taxon>Streptomyces</taxon>
    </lineage>
</organism>
<feature type="compositionally biased region" description="Low complexity" evidence="8">
    <location>
        <begin position="313"/>
        <end position="334"/>
    </location>
</feature>
<dbReference type="PANTHER" id="PTHR43289">
    <property type="entry name" value="MITOGEN-ACTIVATED PROTEIN KINASE KINASE KINASE 20-RELATED"/>
    <property type="match status" value="1"/>
</dbReference>
<sequence>MEHSQSASQGTGSGLLLAGRYRLGESIGRGGMGKVWRAHDEVLHRVVAVKELTAGRFVAEADRLVLHARTQKEARAAARITHPGVVTVHDVLEHDNRPWIVMQYVDGPSLADAAKEAGTIEPREAARIGLHVVGALRAAHAAGVLHRDVKPGNVLLARDGRVLITDFGIAAIEGDSTITRTGEIVGSIDYLAPERVQGGDPGPASDLWSLGATLYTAVEGTSPFRRTSPISTMQAVVTEEPPHPEKAGPLASVIVALLRKDPAQRPRADEAERMLLDAMEGRAPAAAQAYVPTQRVAREDLDSAAGAHGPGGDARSADAAGTGTGTGTESLASGEPGKATARWPHPPHQAHLPHQSSQPSQSSLPHQTHQTHQGHQPHQSHQSQPSPVPPQHPTLVPASPAASGRGRWRTAVLAALLAGVVAGGAVFAAMNYAGGDRDHARDGGRTTTSPATEGASEDIPAGWHRVKDREGFSLLVPDGWKRQTEGDQIDYTPDNGRHRIRISIDRSPDFENPYVHALDLERQLGKRMNYNRVKLDQVTYRDQVRSCLWEFTWTEKKNFPGPRHAIDQMYYEDDGTEYAIYMSSPESSWETTREQFDIVVRHWRAPGD</sequence>
<dbReference type="PANTHER" id="PTHR43289:SF6">
    <property type="entry name" value="SERINE_THREONINE-PROTEIN KINASE NEKL-3"/>
    <property type="match status" value="1"/>
</dbReference>
<evidence type="ECO:0000313" key="11">
    <source>
        <dbReference type="EMBL" id="MFI1715543.1"/>
    </source>
</evidence>
<protein>
    <recommendedName>
        <fullName evidence="1">non-specific serine/threonine protein kinase</fullName>
        <ecNumber evidence="1">2.7.11.1</ecNumber>
    </recommendedName>
</protein>
<evidence type="ECO:0000259" key="10">
    <source>
        <dbReference type="PROSITE" id="PS50011"/>
    </source>
</evidence>
<keyword evidence="9" id="KW-0472">Membrane</keyword>
<dbReference type="SMART" id="SM00220">
    <property type="entry name" value="S_TKc"/>
    <property type="match status" value="1"/>
</dbReference>
<evidence type="ECO:0000256" key="8">
    <source>
        <dbReference type="SAM" id="MobiDB-lite"/>
    </source>
</evidence>
<dbReference type="CDD" id="cd14014">
    <property type="entry name" value="STKc_PknB_like"/>
    <property type="match status" value="1"/>
</dbReference>
<keyword evidence="6 7" id="KW-0067">ATP-binding</keyword>
<keyword evidence="9" id="KW-0812">Transmembrane</keyword>
<dbReference type="RefSeq" id="WP_398710209.1">
    <property type="nucleotide sequence ID" value="NZ_JBIRUI010000007.1"/>
</dbReference>
<keyword evidence="2" id="KW-0723">Serine/threonine-protein kinase</keyword>
<feature type="region of interest" description="Disordered" evidence="8">
    <location>
        <begin position="434"/>
        <end position="457"/>
    </location>
</feature>
<feature type="binding site" evidence="7">
    <location>
        <position position="50"/>
    </location>
    <ligand>
        <name>ATP</name>
        <dbReference type="ChEBI" id="CHEBI:30616"/>
    </ligand>
</feature>
<keyword evidence="9" id="KW-1133">Transmembrane helix</keyword>
<dbReference type="GO" id="GO:0016301">
    <property type="term" value="F:kinase activity"/>
    <property type="evidence" value="ECO:0007669"/>
    <property type="project" value="UniProtKB-KW"/>
</dbReference>
<reference evidence="11 12" key="1">
    <citation type="submission" date="2024-10" db="EMBL/GenBank/DDBJ databases">
        <title>The Natural Products Discovery Center: Release of the First 8490 Sequenced Strains for Exploring Actinobacteria Biosynthetic Diversity.</title>
        <authorList>
            <person name="Kalkreuter E."/>
            <person name="Kautsar S.A."/>
            <person name="Yang D."/>
            <person name="Bader C.D."/>
            <person name="Teijaro C.N."/>
            <person name="Fluegel L."/>
            <person name="Davis C.M."/>
            <person name="Simpson J.R."/>
            <person name="Lauterbach L."/>
            <person name="Steele A.D."/>
            <person name="Gui C."/>
            <person name="Meng S."/>
            <person name="Li G."/>
            <person name="Viehrig K."/>
            <person name="Ye F."/>
            <person name="Su P."/>
            <person name="Kiefer A.F."/>
            <person name="Nichols A."/>
            <person name="Cepeda A.J."/>
            <person name="Yan W."/>
            <person name="Fan B."/>
            <person name="Jiang Y."/>
            <person name="Adhikari A."/>
            <person name="Zheng C.-J."/>
            <person name="Schuster L."/>
            <person name="Cowan T.M."/>
            <person name="Smanski M.J."/>
            <person name="Chevrette M.G."/>
            <person name="De Carvalho L.P.S."/>
            <person name="Shen B."/>
        </authorList>
    </citation>
    <scope>NUCLEOTIDE SEQUENCE [LARGE SCALE GENOMIC DNA]</scope>
    <source>
        <strain evidence="11 12">NPDC020602</strain>
    </source>
</reference>
<feature type="region of interest" description="Disordered" evidence="8">
    <location>
        <begin position="303"/>
        <end position="403"/>
    </location>
</feature>
<dbReference type="PROSITE" id="PS00108">
    <property type="entry name" value="PROTEIN_KINASE_ST"/>
    <property type="match status" value="1"/>
</dbReference>
<dbReference type="SUPFAM" id="SSF56112">
    <property type="entry name" value="Protein kinase-like (PK-like)"/>
    <property type="match status" value="1"/>
</dbReference>
<evidence type="ECO:0000256" key="6">
    <source>
        <dbReference type="ARBA" id="ARBA00022840"/>
    </source>
</evidence>
<dbReference type="EMBL" id="JBIRUI010000007">
    <property type="protein sequence ID" value="MFI1715543.1"/>
    <property type="molecule type" value="Genomic_DNA"/>
</dbReference>
<evidence type="ECO:0000256" key="7">
    <source>
        <dbReference type="PROSITE-ProRule" id="PRU10141"/>
    </source>
</evidence>
<evidence type="ECO:0000256" key="5">
    <source>
        <dbReference type="ARBA" id="ARBA00022777"/>
    </source>
</evidence>
<dbReference type="Proteomes" id="UP001611339">
    <property type="component" value="Unassembled WGS sequence"/>
</dbReference>
<dbReference type="InterPro" id="IPR011009">
    <property type="entry name" value="Kinase-like_dom_sf"/>
</dbReference>
<dbReference type="InterPro" id="IPR008271">
    <property type="entry name" value="Ser/Thr_kinase_AS"/>
</dbReference>
<dbReference type="Pfam" id="PF00069">
    <property type="entry name" value="Pkinase"/>
    <property type="match status" value="1"/>
</dbReference>
<evidence type="ECO:0000256" key="9">
    <source>
        <dbReference type="SAM" id="Phobius"/>
    </source>
</evidence>
<evidence type="ECO:0000256" key="4">
    <source>
        <dbReference type="ARBA" id="ARBA00022741"/>
    </source>
</evidence>
<keyword evidence="4 7" id="KW-0547">Nucleotide-binding</keyword>
<gene>
    <name evidence="11" type="ORF">ACH407_18475</name>
</gene>
<accession>A0ABW7U9U3</accession>
<feature type="compositionally biased region" description="Basic and acidic residues" evidence="8">
    <location>
        <begin position="435"/>
        <end position="444"/>
    </location>
</feature>
<keyword evidence="12" id="KW-1185">Reference proteome</keyword>
<dbReference type="EC" id="2.7.11.1" evidence="1"/>
<keyword evidence="5 11" id="KW-0418">Kinase</keyword>
<dbReference type="PROSITE" id="PS50011">
    <property type="entry name" value="PROTEIN_KINASE_DOM"/>
    <property type="match status" value="1"/>
</dbReference>
<dbReference type="PROSITE" id="PS00107">
    <property type="entry name" value="PROTEIN_KINASE_ATP"/>
    <property type="match status" value="1"/>
</dbReference>
<evidence type="ECO:0000256" key="1">
    <source>
        <dbReference type="ARBA" id="ARBA00012513"/>
    </source>
</evidence>
<evidence type="ECO:0000256" key="3">
    <source>
        <dbReference type="ARBA" id="ARBA00022679"/>
    </source>
</evidence>